<dbReference type="InterPro" id="IPR027417">
    <property type="entry name" value="P-loop_NTPase"/>
</dbReference>
<evidence type="ECO:0000256" key="4">
    <source>
        <dbReference type="ARBA" id="ARBA00022741"/>
    </source>
</evidence>
<dbReference type="FunFam" id="1.10.10.10:FF:000322">
    <property type="entry name" value="Probable disease resistance protein At1g63360"/>
    <property type="match status" value="1"/>
</dbReference>
<dbReference type="GO" id="GO:0098542">
    <property type="term" value="P:defense response to other organism"/>
    <property type="evidence" value="ECO:0000318"/>
    <property type="project" value="GO_Central"/>
</dbReference>
<reference evidence="12" key="2">
    <citation type="submission" date="2017-06" db="EMBL/GenBank/DDBJ databases">
        <title>WGS assembly of Brachypodium distachyon.</title>
        <authorList>
            <consortium name="The International Brachypodium Initiative"/>
            <person name="Lucas S."/>
            <person name="Harmon-Smith M."/>
            <person name="Lail K."/>
            <person name="Tice H."/>
            <person name="Grimwood J."/>
            <person name="Bruce D."/>
            <person name="Barry K."/>
            <person name="Shu S."/>
            <person name="Lindquist E."/>
            <person name="Wang M."/>
            <person name="Pitluck S."/>
            <person name="Vogel J.P."/>
            <person name="Garvin D.F."/>
            <person name="Mockler T.C."/>
            <person name="Schmutz J."/>
            <person name="Rokhsar D."/>
            <person name="Bevan M.W."/>
        </authorList>
    </citation>
    <scope>NUCLEOTIDE SEQUENCE</scope>
    <source>
        <strain evidence="12">Bd21</strain>
    </source>
</reference>
<dbReference type="PANTHER" id="PTHR23155:SF1216">
    <property type="entry name" value="OS04G0219600 PROTEIN"/>
    <property type="match status" value="1"/>
</dbReference>
<protein>
    <submittedName>
        <fullName evidence="12 13">Uncharacterized protein</fullName>
    </submittedName>
</protein>
<dbReference type="Gramene" id="PNT60671">
    <property type="protein sequence ID" value="PNT60671"/>
    <property type="gene ID" value="BRADI_5g03140v3"/>
</dbReference>
<dbReference type="Gene3D" id="3.40.50.300">
    <property type="entry name" value="P-loop containing nucleotide triphosphate hydrolases"/>
    <property type="match status" value="1"/>
</dbReference>
<organism evidence="12">
    <name type="scientific">Brachypodium distachyon</name>
    <name type="common">Purple false brome</name>
    <name type="synonym">Trachynia distachya</name>
    <dbReference type="NCBI Taxonomy" id="15368"/>
    <lineage>
        <taxon>Eukaryota</taxon>
        <taxon>Viridiplantae</taxon>
        <taxon>Streptophyta</taxon>
        <taxon>Embryophyta</taxon>
        <taxon>Tracheophyta</taxon>
        <taxon>Spermatophyta</taxon>
        <taxon>Magnoliopsida</taxon>
        <taxon>Liliopsida</taxon>
        <taxon>Poales</taxon>
        <taxon>Poaceae</taxon>
        <taxon>BOP clade</taxon>
        <taxon>Pooideae</taxon>
        <taxon>Stipodae</taxon>
        <taxon>Brachypodieae</taxon>
        <taxon>Brachypodium</taxon>
    </lineage>
</organism>
<dbReference type="eggNOG" id="KOG4658">
    <property type="taxonomic scope" value="Eukaryota"/>
</dbReference>
<dbReference type="Proteomes" id="UP000008810">
    <property type="component" value="Chromosome 5"/>
</dbReference>
<evidence type="ECO:0000259" key="10">
    <source>
        <dbReference type="Pfam" id="PF23559"/>
    </source>
</evidence>
<feature type="domain" description="NB-ARC" evidence="8">
    <location>
        <begin position="178"/>
        <end position="347"/>
    </location>
</feature>
<reference evidence="13" key="3">
    <citation type="submission" date="2018-08" db="UniProtKB">
        <authorList>
            <consortium name="EnsemblPlants"/>
        </authorList>
    </citation>
    <scope>IDENTIFICATION</scope>
    <source>
        <strain evidence="13">cv. Bd21</strain>
    </source>
</reference>
<keyword evidence="7" id="KW-0732">Signal</keyword>
<comment type="similarity">
    <text evidence="1">Belongs to the disease resistance NB-LRR family.</text>
</comment>
<reference evidence="12 13" key="1">
    <citation type="journal article" date="2010" name="Nature">
        <title>Genome sequencing and analysis of the model grass Brachypodium distachyon.</title>
        <authorList>
            <consortium name="International Brachypodium Initiative"/>
        </authorList>
    </citation>
    <scope>NUCLEOTIDE SEQUENCE [LARGE SCALE GENOMIC DNA]</scope>
    <source>
        <strain evidence="12 13">Bd21</strain>
    </source>
</reference>
<dbReference type="OMA" id="GNIRNCF"/>
<dbReference type="EnsemblPlants" id="PNT60671">
    <property type="protein sequence ID" value="PNT60671"/>
    <property type="gene ID" value="BRADI_5g03140v3"/>
</dbReference>
<feature type="domain" description="Disease resistance R13L4/SHOC-2-like LRR" evidence="11">
    <location>
        <begin position="494"/>
        <end position="831"/>
    </location>
</feature>
<dbReference type="EMBL" id="CM000884">
    <property type="protein sequence ID" value="PNT60671.1"/>
    <property type="molecule type" value="Genomic_DNA"/>
</dbReference>
<dbReference type="GO" id="GO:0043531">
    <property type="term" value="F:ADP binding"/>
    <property type="evidence" value="ECO:0007669"/>
    <property type="project" value="InterPro"/>
</dbReference>
<dbReference type="InterPro" id="IPR055414">
    <property type="entry name" value="LRR_R13L4/SHOC2-like"/>
</dbReference>
<dbReference type="InterPro" id="IPR058922">
    <property type="entry name" value="WHD_DRP"/>
</dbReference>
<dbReference type="SUPFAM" id="SSF52058">
    <property type="entry name" value="L domain-like"/>
    <property type="match status" value="1"/>
</dbReference>
<evidence type="ECO:0000313" key="12">
    <source>
        <dbReference type="EMBL" id="PNT60671.1"/>
    </source>
</evidence>
<dbReference type="PRINTS" id="PR00364">
    <property type="entry name" value="DISEASERSIST"/>
</dbReference>
<keyword evidence="2" id="KW-0433">Leucine-rich repeat</keyword>
<dbReference type="Gene3D" id="1.20.5.4130">
    <property type="match status" value="1"/>
</dbReference>
<dbReference type="Pfam" id="PF18052">
    <property type="entry name" value="Rx_N"/>
    <property type="match status" value="1"/>
</dbReference>
<dbReference type="GO" id="GO:0002758">
    <property type="term" value="P:innate immune response-activating signaling pathway"/>
    <property type="evidence" value="ECO:0007669"/>
    <property type="project" value="UniProtKB-ARBA"/>
</dbReference>
<dbReference type="PANTHER" id="PTHR23155">
    <property type="entry name" value="DISEASE RESISTANCE PROTEIN RP"/>
    <property type="match status" value="1"/>
</dbReference>
<evidence type="ECO:0000313" key="14">
    <source>
        <dbReference type="Proteomes" id="UP000008810"/>
    </source>
</evidence>
<dbReference type="InterPro" id="IPR002182">
    <property type="entry name" value="NB-ARC"/>
</dbReference>
<dbReference type="Pfam" id="PF23598">
    <property type="entry name" value="LRR_14"/>
    <property type="match status" value="1"/>
</dbReference>
<evidence type="ECO:0000313" key="13">
    <source>
        <dbReference type="EnsemblPlants" id="KQJ81795"/>
    </source>
</evidence>
<sequence>MAEAILLAVSAIGSVLLDQTVSAVLEKVSRKVDHLKELPAKIKTIEEELRMINAVIQFMGAPHLRNDVVKNWIACVRRMAYHVEDVIDKFSYEALKLREEGFLHKYVFRGTRHIKVFSKIAADVVVIEGEIKQVKELRTYWSNTDQPIKDEHADVDRQRFGGCFPELVNDDDLVGIEENRKKLTEWLCTNEGESTVVTVSGMGGLGKTTLVKNVYDREKANFPDAHAWIVVSQKYDAVHLMEKLWRQIDHTEHPDNPAVKADVYQLTEAIKTILQRKKCLIVLDDVWDSKACTHICSVFHGLQGSRIIITTRKEDVAALAPPIRRLLVQPLGSTESFKLFCKRAFHNFPGRNCPPDLVKVAGDVVESMFPEDYAISRESLVRLWVAEGFALKRDNSTPEEVAEGNLMELIGRNMLEVVERDELDRVSTCKMHDIVQDLALAVAKEERFGSANDLGEMMRIDNEVRRFSTCGWKDSTGRREAARVEFPHLRTILSLASASSSTNMVSSILSGSSYLTVLELQDSPISTLPACIGNLFNLRYISLRRTLVQSLPDTIEKLSNLQTLDIKQTKIQKLPPGIVKVDKLRHLLADRFADEKQTEFLYFVGVEAPKGISNLEELQTLETVQASKDLSVHLKKMKTLENVWIDNISAADCEDLFSALSDMPLLSSLLLNACDEKETLCFEALKPISTKLHRLIVRGGWTDGTLKCPIFQGHGKYLKYLALSWCNLGREDPLEMLASHVPDLTYLSLNRVSSAATLVLSAGCFPQLKTLVLKRMPNVKQLVIEKDAIPCIDGIYIMSLLELHMVPHGIKSLRSLKKLWLLNLHKGFKTEWTLCQMRNKMKHVPELYD</sequence>
<dbReference type="Pfam" id="PF23559">
    <property type="entry name" value="WHD_DRP"/>
    <property type="match status" value="1"/>
</dbReference>
<evidence type="ECO:0000256" key="6">
    <source>
        <dbReference type="ARBA" id="ARBA00023054"/>
    </source>
</evidence>
<dbReference type="InterPro" id="IPR041118">
    <property type="entry name" value="Rx_N"/>
</dbReference>
<dbReference type="AlphaFoldDB" id="I1IW61"/>
<dbReference type="GO" id="GO:0042742">
    <property type="term" value="P:defense response to bacterium"/>
    <property type="evidence" value="ECO:0007669"/>
    <property type="project" value="UniProtKB-ARBA"/>
</dbReference>
<feature type="domain" description="Disease resistance protein winged helix" evidence="10">
    <location>
        <begin position="368"/>
        <end position="439"/>
    </location>
</feature>
<dbReference type="GO" id="GO:0009626">
    <property type="term" value="P:plant-type hypersensitive response"/>
    <property type="evidence" value="ECO:0007669"/>
    <property type="project" value="UniProtKB-ARBA"/>
</dbReference>
<keyword evidence="6" id="KW-0175">Coiled coil</keyword>
<keyword evidence="4" id="KW-0547">Nucleotide-binding</keyword>
<dbReference type="InterPro" id="IPR036388">
    <property type="entry name" value="WH-like_DNA-bd_sf"/>
</dbReference>
<keyword evidence="14" id="KW-1185">Reference proteome</keyword>
<evidence type="ECO:0000256" key="7">
    <source>
        <dbReference type="SAM" id="SignalP"/>
    </source>
</evidence>
<feature type="domain" description="Disease resistance N-terminal" evidence="9">
    <location>
        <begin position="21"/>
        <end position="101"/>
    </location>
</feature>
<dbReference type="SUPFAM" id="SSF52540">
    <property type="entry name" value="P-loop containing nucleoside triphosphate hydrolases"/>
    <property type="match status" value="1"/>
</dbReference>
<feature type="signal peptide" evidence="7">
    <location>
        <begin position="1"/>
        <end position="23"/>
    </location>
</feature>
<dbReference type="InterPro" id="IPR032675">
    <property type="entry name" value="LRR_dom_sf"/>
</dbReference>
<evidence type="ECO:0000256" key="3">
    <source>
        <dbReference type="ARBA" id="ARBA00022737"/>
    </source>
</evidence>
<dbReference type="Pfam" id="PF00931">
    <property type="entry name" value="NB-ARC"/>
    <property type="match status" value="1"/>
</dbReference>
<evidence type="ECO:0000256" key="5">
    <source>
        <dbReference type="ARBA" id="ARBA00022821"/>
    </source>
</evidence>
<dbReference type="EnsemblPlants" id="KQJ81795">
    <property type="protein sequence ID" value="KQJ81795"/>
    <property type="gene ID" value="BRADI_5g03140v3"/>
</dbReference>
<accession>I1IW61</accession>
<dbReference type="OrthoDB" id="606096at2759"/>
<dbReference type="FunFam" id="3.40.50.300:FF:001091">
    <property type="entry name" value="Probable disease resistance protein At1g61300"/>
    <property type="match status" value="1"/>
</dbReference>
<dbReference type="HOGENOM" id="CLU_000837_25_4_1"/>
<dbReference type="InParanoid" id="I1IW61"/>
<dbReference type="Gramene" id="KQJ81795">
    <property type="protein sequence ID" value="KQJ81795"/>
    <property type="gene ID" value="BRADI_5g03140v3"/>
</dbReference>
<keyword evidence="5" id="KW-0611">Plant defense</keyword>
<dbReference type="InterPro" id="IPR044974">
    <property type="entry name" value="Disease_R_plants"/>
</dbReference>
<proteinExistence type="inferred from homology"/>
<dbReference type="Gene3D" id="1.10.10.10">
    <property type="entry name" value="Winged helix-like DNA-binding domain superfamily/Winged helix DNA-binding domain"/>
    <property type="match status" value="1"/>
</dbReference>
<name>I1IW61_BRADI</name>
<evidence type="ECO:0000259" key="8">
    <source>
        <dbReference type="Pfam" id="PF00931"/>
    </source>
</evidence>
<evidence type="ECO:0000259" key="9">
    <source>
        <dbReference type="Pfam" id="PF18052"/>
    </source>
</evidence>
<evidence type="ECO:0000256" key="1">
    <source>
        <dbReference type="ARBA" id="ARBA00008894"/>
    </source>
</evidence>
<evidence type="ECO:0000259" key="11">
    <source>
        <dbReference type="Pfam" id="PF23598"/>
    </source>
</evidence>
<feature type="chain" id="PRO_5014095592" evidence="7">
    <location>
        <begin position="24"/>
        <end position="849"/>
    </location>
</feature>
<dbReference type="Gene3D" id="3.80.10.10">
    <property type="entry name" value="Ribonuclease Inhibitor"/>
    <property type="match status" value="2"/>
</dbReference>
<evidence type="ECO:0000256" key="2">
    <source>
        <dbReference type="ARBA" id="ARBA00022614"/>
    </source>
</evidence>
<keyword evidence="3" id="KW-0677">Repeat</keyword>
<dbReference type="EMBL" id="CM000884">
    <property type="protein sequence ID" value="KQJ81795.1"/>
    <property type="molecule type" value="Genomic_DNA"/>
</dbReference>
<gene>
    <name evidence="12" type="ORF">BRADI_5g03140v3</name>
</gene>